<dbReference type="RefSeq" id="XP_006681800.1">
    <property type="nucleotide sequence ID" value="XM_006681737.1"/>
</dbReference>
<keyword evidence="2" id="KW-1185">Reference proteome</keyword>
<evidence type="ECO:0000313" key="2">
    <source>
        <dbReference type="Proteomes" id="UP000007241"/>
    </source>
</evidence>
<evidence type="ECO:0000313" key="1">
    <source>
        <dbReference type="EMBL" id="EGF77679.1"/>
    </source>
</evidence>
<protein>
    <submittedName>
        <fullName evidence="1">Uncharacterized protein</fullName>
    </submittedName>
</protein>
<gene>
    <name evidence="1" type="ORF">BATDEDRAFT_91527</name>
</gene>
<dbReference type="InParanoid" id="F4PAG1"/>
<proteinExistence type="predicted"/>
<name>F4PAG1_BATDJ</name>
<sequence length="60" mass="6613">MENYVEALQNVIQNMQNEIAALRAERSIPQVQAALSIPPPDRITEIAPNSQLLSASAIWP</sequence>
<dbReference type="Proteomes" id="UP000007241">
    <property type="component" value="Unassembled WGS sequence"/>
</dbReference>
<accession>F4PAG1</accession>
<dbReference type="EMBL" id="GL882891">
    <property type="protein sequence ID" value="EGF77679.1"/>
    <property type="molecule type" value="Genomic_DNA"/>
</dbReference>
<organism evidence="1 2">
    <name type="scientific">Batrachochytrium dendrobatidis (strain JAM81 / FGSC 10211)</name>
    <name type="common">Frog chytrid fungus</name>
    <dbReference type="NCBI Taxonomy" id="684364"/>
    <lineage>
        <taxon>Eukaryota</taxon>
        <taxon>Fungi</taxon>
        <taxon>Fungi incertae sedis</taxon>
        <taxon>Chytridiomycota</taxon>
        <taxon>Chytridiomycota incertae sedis</taxon>
        <taxon>Chytridiomycetes</taxon>
        <taxon>Rhizophydiales</taxon>
        <taxon>Rhizophydiales incertae sedis</taxon>
        <taxon>Batrachochytrium</taxon>
    </lineage>
</organism>
<dbReference type="AlphaFoldDB" id="F4PAG1"/>
<dbReference type="GeneID" id="18244298"/>
<dbReference type="HOGENOM" id="CLU_2941339_0_0_1"/>
<reference evidence="1 2" key="1">
    <citation type="submission" date="2009-12" db="EMBL/GenBank/DDBJ databases">
        <title>The draft genome of Batrachochytrium dendrobatidis.</title>
        <authorList>
            <consortium name="US DOE Joint Genome Institute (JGI-PGF)"/>
            <person name="Kuo A."/>
            <person name="Salamov A."/>
            <person name="Schmutz J."/>
            <person name="Lucas S."/>
            <person name="Pitluck S."/>
            <person name="Rosenblum E."/>
            <person name="Stajich J."/>
            <person name="Eisen M."/>
            <person name="Grigoriev I.V."/>
        </authorList>
    </citation>
    <scope>NUCLEOTIDE SEQUENCE [LARGE SCALE GENOMIC DNA]</scope>
    <source>
        <strain evidence="2">JAM81 / FGSC 10211</strain>
    </source>
</reference>